<dbReference type="Proteomes" id="UP000286235">
    <property type="component" value="Unassembled WGS sequence"/>
</dbReference>
<organism evidence="1 2">
    <name type="scientific">Caldibacillus debilis GB1</name>
    <dbReference type="NCBI Taxonomy" id="1339248"/>
    <lineage>
        <taxon>Bacteria</taxon>
        <taxon>Bacillati</taxon>
        <taxon>Bacillota</taxon>
        <taxon>Bacilli</taxon>
        <taxon>Bacillales</taxon>
        <taxon>Bacillaceae</taxon>
        <taxon>Caldibacillus</taxon>
    </lineage>
</organism>
<dbReference type="Gene3D" id="3.40.50.720">
    <property type="entry name" value="NAD(P)-binding Rossmann-like Domain"/>
    <property type="match status" value="1"/>
</dbReference>
<dbReference type="RefSeq" id="WP_370741159.1">
    <property type="nucleotide sequence ID" value="NZ_AZRV01000023.1"/>
</dbReference>
<evidence type="ECO:0000313" key="2">
    <source>
        <dbReference type="Proteomes" id="UP000286235"/>
    </source>
</evidence>
<proteinExistence type="predicted"/>
<dbReference type="EMBL" id="AZRV01000023">
    <property type="protein sequence ID" value="RKO61966.1"/>
    <property type="molecule type" value="Genomic_DNA"/>
</dbReference>
<dbReference type="AlphaFoldDB" id="A0A420VEI6"/>
<dbReference type="SUPFAM" id="SSF51735">
    <property type="entry name" value="NAD(P)-binding Rossmann-fold domains"/>
    <property type="match status" value="1"/>
</dbReference>
<comment type="caution">
    <text evidence="1">The sequence shown here is derived from an EMBL/GenBank/DDBJ whole genome shotgun (WGS) entry which is preliminary data.</text>
</comment>
<reference evidence="1 2" key="1">
    <citation type="submission" date="2013-12" db="EMBL/GenBank/DDBJ databases">
        <title>Genome and proteome characterization of Caldibacillus debilis GB1 derived from a cellulolytic aero-tolerant co-culture.</title>
        <authorList>
            <person name="Wushke S.T."/>
            <person name="Zhang X."/>
            <person name="Fristensky B."/>
            <person name="Wilkins J.A."/>
            <person name="Levin D.B."/>
            <person name="Sparling R."/>
        </authorList>
    </citation>
    <scope>NUCLEOTIDE SEQUENCE [LARGE SCALE GENOMIC DNA]</scope>
    <source>
        <strain evidence="1 2">GB1</strain>
    </source>
</reference>
<evidence type="ECO:0000313" key="1">
    <source>
        <dbReference type="EMBL" id="RKO61966.1"/>
    </source>
</evidence>
<keyword evidence="2" id="KW-1185">Reference proteome</keyword>
<accession>A0A420VEI6</accession>
<name>A0A420VEI6_9BACI</name>
<dbReference type="InterPro" id="IPR036291">
    <property type="entry name" value="NAD(P)-bd_dom_sf"/>
</dbReference>
<gene>
    <name evidence="1" type="ORF">Cdeb_00697</name>
</gene>
<sequence length="51" mass="5371">MGRFDGKVVLITGGARGQGASHVRKFVKEGADILVEEGEALEKSLGKMPNS</sequence>
<protein>
    <submittedName>
        <fullName evidence="1">Dehydrogenase</fullName>
    </submittedName>
</protein>